<dbReference type="InterPro" id="IPR052766">
    <property type="entry name" value="S41A_metabolite_peptidase"/>
</dbReference>
<dbReference type="Gene3D" id="3.90.226.10">
    <property type="entry name" value="2-enoyl-CoA Hydratase, Chain A, domain 1"/>
    <property type="match status" value="1"/>
</dbReference>
<dbReference type="PANTHER" id="PTHR37049">
    <property type="entry name" value="PEPTIDASE S41 FAMILY PROTEIN"/>
    <property type="match status" value="1"/>
</dbReference>
<dbReference type="Proteomes" id="UP000267251">
    <property type="component" value="Unassembled WGS sequence"/>
</dbReference>
<feature type="signal peptide" evidence="2">
    <location>
        <begin position="1"/>
        <end position="17"/>
    </location>
</feature>
<protein>
    <submittedName>
        <fullName evidence="3">Uncharacterized protein</fullName>
    </submittedName>
</protein>
<dbReference type="PANTHER" id="PTHR37049:SF4">
    <property type="entry name" value="RHODANESE DOMAIN-CONTAINING PROTEIN"/>
    <property type="match status" value="1"/>
</dbReference>
<feature type="chain" id="PRO_5020409400" evidence="2">
    <location>
        <begin position="18"/>
        <end position="545"/>
    </location>
</feature>
<feature type="region of interest" description="Disordered" evidence="1">
    <location>
        <begin position="287"/>
        <end position="310"/>
    </location>
</feature>
<keyword evidence="4" id="KW-1185">Reference proteome</keyword>
<keyword evidence="2" id="KW-0732">Signal</keyword>
<evidence type="ECO:0000256" key="1">
    <source>
        <dbReference type="SAM" id="MobiDB-lite"/>
    </source>
</evidence>
<organism evidence="3 4">
    <name type="scientific">Piptocephalis cylindrospora</name>
    <dbReference type="NCBI Taxonomy" id="1907219"/>
    <lineage>
        <taxon>Eukaryota</taxon>
        <taxon>Fungi</taxon>
        <taxon>Fungi incertae sedis</taxon>
        <taxon>Zoopagomycota</taxon>
        <taxon>Zoopagomycotina</taxon>
        <taxon>Zoopagomycetes</taxon>
        <taxon>Zoopagales</taxon>
        <taxon>Piptocephalidaceae</taxon>
        <taxon>Piptocephalis</taxon>
    </lineage>
</organism>
<feature type="region of interest" description="Disordered" evidence="1">
    <location>
        <begin position="336"/>
        <end position="390"/>
    </location>
</feature>
<gene>
    <name evidence="3" type="ORF">BJ684DRAFT_20616</name>
</gene>
<feature type="compositionally biased region" description="Basic and acidic residues" evidence="1">
    <location>
        <begin position="293"/>
        <end position="303"/>
    </location>
</feature>
<dbReference type="EMBL" id="KZ988180">
    <property type="protein sequence ID" value="RKP12865.1"/>
    <property type="molecule type" value="Genomic_DNA"/>
</dbReference>
<dbReference type="OrthoDB" id="27214at2759"/>
<dbReference type="AlphaFoldDB" id="A0A4P9Y236"/>
<reference evidence="4" key="1">
    <citation type="journal article" date="2018" name="Nat. Microbiol.">
        <title>Leveraging single-cell genomics to expand the fungal tree of life.</title>
        <authorList>
            <person name="Ahrendt S.R."/>
            <person name="Quandt C.A."/>
            <person name="Ciobanu D."/>
            <person name="Clum A."/>
            <person name="Salamov A."/>
            <person name="Andreopoulos B."/>
            <person name="Cheng J.F."/>
            <person name="Woyke T."/>
            <person name="Pelin A."/>
            <person name="Henrissat B."/>
            <person name="Reynolds N.K."/>
            <person name="Benny G.L."/>
            <person name="Smith M.E."/>
            <person name="James T.Y."/>
            <person name="Grigoriev I.V."/>
        </authorList>
    </citation>
    <scope>NUCLEOTIDE SEQUENCE [LARGE SCALE GENOMIC DNA]</scope>
</reference>
<name>A0A4P9Y236_9FUNG</name>
<dbReference type="InterPro" id="IPR029045">
    <property type="entry name" value="ClpP/crotonase-like_dom_sf"/>
</dbReference>
<evidence type="ECO:0000313" key="4">
    <source>
        <dbReference type="Proteomes" id="UP000267251"/>
    </source>
</evidence>
<accession>A0A4P9Y236</accession>
<proteinExistence type="predicted"/>
<dbReference type="SUPFAM" id="SSF52096">
    <property type="entry name" value="ClpP/crotonase"/>
    <property type="match status" value="1"/>
</dbReference>
<feature type="compositionally biased region" description="Polar residues" evidence="1">
    <location>
        <begin position="372"/>
        <end position="389"/>
    </location>
</feature>
<evidence type="ECO:0000256" key="2">
    <source>
        <dbReference type="SAM" id="SignalP"/>
    </source>
</evidence>
<evidence type="ECO:0000313" key="3">
    <source>
        <dbReference type="EMBL" id="RKP12865.1"/>
    </source>
</evidence>
<sequence>MRASPLLFLALSAWVQAGPTDPCTTMLAALSSKGFLAPSVVRPCYEYFEYDPVQANETIAALRSILENEYIFLEALAHPPDESVQMPVDILANVELALKKNHTTDLSFQEDVSQALVGANDGHLSYDPLCYRTILFNQPLFMAMVAGENYEPLVVIYTVDIASEKTLGKYIGSIVRTIDGKDANEVLTAYSNDMVGTCKDPQTRLTKTLSSTYYDGNNFVYDRGAFAQRRVIPEKDAVTYGLTDPKTKRRFELTLNWNGYITEGLVGPQQDVPFTDARSYMKAYCSPRLPKAPKQDPSIEKRNSTSKVASSDLFLKQANFPIPKTSVAHARLNMTSTPSSASVGGNIGPQNAGRDEKDKLVNGSPSLREVQDSTGKQSTNGTSDTTSSEEMNEMMASLKNISTPILSGPGFGFFLLDDPISGGILSISTFNGGDNDQGDVQGLWLQQMAKGMETFKRFGVKKLILDLTNNGGGTTCLSSVLSALLDPAPDMPFPTSRMPFFTNLLVSPVVEQISKSAIASNTYSPFLVTSYINPETGVRGSDRPQ</sequence>